<dbReference type="EMBL" id="JAOXML010000036">
    <property type="protein sequence ID" value="MCV4379839.1"/>
    <property type="molecule type" value="Genomic_DNA"/>
</dbReference>
<evidence type="ECO:0000256" key="5">
    <source>
        <dbReference type="ARBA" id="ARBA00022679"/>
    </source>
</evidence>
<feature type="binding site" evidence="13">
    <location>
        <position position="153"/>
    </location>
    <ligand>
        <name>ATP</name>
        <dbReference type="ChEBI" id="CHEBI:30616"/>
    </ligand>
</feature>
<comment type="caution">
    <text evidence="15">The sequence shown here is derived from an EMBL/GenBank/DDBJ whole genome shotgun (WGS) entry which is preliminary data.</text>
</comment>
<evidence type="ECO:0000256" key="12">
    <source>
        <dbReference type="ARBA" id="ARBA00023136"/>
    </source>
</evidence>
<keyword evidence="12 13" id="KW-0472">Membrane</keyword>
<dbReference type="GeneID" id="93563268"/>
<dbReference type="NCBIfam" id="TIGR01982">
    <property type="entry name" value="UbiB"/>
    <property type="match status" value="1"/>
</dbReference>
<keyword evidence="16" id="KW-1185">Reference proteome</keyword>
<comment type="function">
    <text evidence="13">Is probably a protein kinase regulator of UbiI activity which is involved in aerobic coenzyme Q (ubiquinone) biosynthesis.</text>
</comment>
<dbReference type="PANTHER" id="PTHR10566">
    <property type="entry name" value="CHAPERONE-ACTIVITY OF BC1 COMPLEX CABC1 -RELATED"/>
    <property type="match status" value="1"/>
</dbReference>
<evidence type="ECO:0000256" key="8">
    <source>
        <dbReference type="ARBA" id="ARBA00022741"/>
    </source>
</evidence>
<evidence type="ECO:0000259" key="14">
    <source>
        <dbReference type="Pfam" id="PF03109"/>
    </source>
</evidence>
<keyword evidence="6 13" id="KW-0831">Ubiquinone biosynthesis</keyword>
<comment type="similarity">
    <text evidence="13">Belongs to the ABC1 family. UbiB subfamily.</text>
</comment>
<dbReference type="HAMAP" id="MF_00414">
    <property type="entry name" value="UbiB"/>
    <property type="match status" value="1"/>
</dbReference>
<evidence type="ECO:0000256" key="2">
    <source>
        <dbReference type="ARBA" id="ARBA00009670"/>
    </source>
</evidence>
<dbReference type="PANTHER" id="PTHR10566:SF113">
    <property type="entry name" value="PROTEIN ACTIVITY OF BC1 COMPLEX KINASE 7, CHLOROPLASTIC"/>
    <property type="match status" value="1"/>
</dbReference>
<keyword evidence="7 13" id="KW-0812">Transmembrane</keyword>
<dbReference type="InterPro" id="IPR011009">
    <property type="entry name" value="Kinase-like_dom_sf"/>
</dbReference>
<protein>
    <recommendedName>
        <fullName evidence="13">Probable protein kinase UbiB</fullName>
        <ecNumber evidence="13">2.7.-.-</ecNumber>
    </recommendedName>
    <alternativeName>
        <fullName evidence="13">Ubiquinone biosynthesis protein UbiB</fullName>
    </alternativeName>
</protein>
<proteinExistence type="inferred from homology"/>
<feature type="transmembrane region" description="Helical" evidence="13">
    <location>
        <begin position="515"/>
        <end position="537"/>
    </location>
</feature>
<feature type="binding site" evidence="13">
    <location>
        <begin position="131"/>
        <end position="139"/>
    </location>
    <ligand>
        <name>ATP</name>
        <dbReference type="ChEBI" id="CHEBI:30616"/>
    </ligand>
</feature>
<evidence type="ECO:0000256" key="9">
    <source>
        <dbReference type="ARBA" id="ARBA00022777"/>
    </source>
</evidence>
<keyword evidence="4" id="KW-0997">Cell inner membrane</keyword>
<dbReference type="EC" id="2.7.-.-" evidence="13"/>
<dbReference type="SUPFAM" id="SSF56112">
    <property type="entry name" value="Protein kinase-like (PK-like)"/>
    <property type="match status" value="1"/>
</dbReference>
<dbReference type="Pfam" id="PF03109">
    <property type="entry name" value="ABC1"/>
    <property type="match status" value="1"/>
</dbReference>
<keyword evidence="8 13" id="KW-0547">Nucleotide-binding</keyword>
<dbReference type="Proteomes" id="UP001207294">
    <property type="component" value="Unassembled WGS sequence"/>
</dbReference>
<gene>
    <name evidence="13 15" type="primary">ubiB</name>
    <name evidence="15" type="ORF">OH718_24880</name>
</gene>
<comment type="subcellular location">
    <subcellularLocation>
        <location evidence="13">Cell membrane</location>
        <topology evidence="13">Single-pass membrane protein</topology>
    </subcellularLocation>
</comment>
<keyword evidence="10 13" id="KW-0067">ATP-binding</keyword>
<keyword evidence="9 13" id="KW-0418">Kinase</keyword>
<comment type="similarity">
    <text evidence="2">Belongs to the protein kinase superfamily. ADCK protein kinase family.</text>
</comment>
<dbReference type="InterPro" id="IPR004147">
    <property type="entry name" value="ABC1_dom"/>
</dbReference>
<evidence type="ECO:0000256" key="6">
    <source>
        <dbReference type="ARBA" id="ARBA00022688"/>
    </source>
</evidence>
<name>A0ABT3C416_9PSED</name>
<sequence>MKLLAVRRLFRIQRVVIRYRLDDLLFALPLPWWMLAVRFVLPWRWLPRKASELNRGARLRLALQDLGPIFIKFGQLLSTRRDLLPEDIADELMLLQDRVPPFDQQLAVQLIEEQLGASISDVFSRFDVTPLASASVAQVHAARLKSGEEVVVKVVRPGLKPVIGQDMAWLFILARTAELLSADARLLHPVQVVSDYEKTIYDELDLLREAANSSQLRRNFEGSDLLYVPQVYWDWCRPKVLVMERIYGVQVTDLATLADQRTDMKLLAERGVEIFFTQVFRDSFFHADMHPGNIFVSTVNPWRPQYIAIDCGIVGSLTPQDQDYLARNLFAFFKRDYRRVAQLHIDSGWVPAETKLNEFEAAIRTVCEPIFEKPLKDISFGQVLMRLFQTARRFNMEVQPQLVLLQKTLLNIEGLGRQLYPDLDLWTTAQPFLERWMRERVSPKTLVQNLQTQVEQLPHIAGMTRDLLERLSRPHANDPPPPRLGSGDGWALRLLGAALLSGGAVQVWALSAAGLPLLTLTAWPVGIMLVAGLYLIVRR</sequence>
<feature type="active site" description="Proton acceptor" evidence="13">
    <location>
        <position position="288"/>
    </location>
</feature>
<evidence type="ECO:0000256" key="4">
    <source>
        <dbReference type="ARBA" id="ARBA00022519"/>
    </source>
</evidence>
<evidence type="ECO:0000256" key="3">
    <source>
        <dbReference type="ARBA" id="ARBA00022475"/>
    </source>
</evidence>
<comment type="caution">
    <text evidence="13">Lacks conserved residue(s) required for the propagation of feature annotation.</text>
</comment>
<dbReference type="CDD" id="cd13972">
    <property type="entry name" value="UbiB"/>
    <property type="match status" value="1"/>
</dbReference>
<organism evidence="15 16">
    <name type="scientific">Pseudomonas capsici</name>
    <dbReference type="NCBI Taxonomy" id="2810614"/>
    <lineage>
        <taxon>Bacteria</taxon>
        <taxon>Pseudomonadati</taxon>
        <taxon>Pseudomonadota</taxon>
        <taxon>Gammaproteobacteria</taxon>
        <taxon>Pseudomonadales</taxon>
        <taxon>Pseudomonadaceae</taxon>
        <taxon>Pseudomonas</taxon>
    </lineage>
</organism>
<evidence type="ECO:0000256" key="10">
    <source>
        <dbReference type="ARBA" id="ARBA00022840"/>
    </source>
</evidence>
<evidence type="ECO:0000313" key="15">
    <source>
        <dbReference type="EMBL" id="MCV4379839.1"/>
    </source>
</evidence>
<dbReference type="InterPro" id="IPR010232">
    <property type="entry name" value="UbiB"/>
</dbReference>
<comment type="pathway">
    <text evidence="1 13">Cofactor biosynthesis; ubiquinone biosynthesis [regulation].</text>
</comment>
<accession>A0ABT3C416</accession>
<evidence type="ECO:0000256" key="1">
    <source>
        <dbReference type="ARBA" id="ARBA00005020"/>
    </source>
</evidence>
<dbReference type="NCBIfam" id="NF003404">
    <property type="entry name" value="PRK04750.1"/>
    <property type="match status" value="1"/>
</dbReference>
<keyword evidence="5 13" id="KW-0808">Transferase</keyword>
<feature type="domain" description="ABC1 atypical kinase-like" evidence="14">
    <location>
        <begin position="95"/>
        <end position="343"/>
    </location>
</feature>
<dbReference type="InterPro" id="IPR045308">
    <property type="entry name" value="UbiB_bact"/>
</dbReference>
<keyword evidence="11 13" id="KW-1133">Transmembrane helix</keyword>
<evidence type="ECO:0000256" key="7">
    <source>
        <dbReference type="ARBA" id="ARBA00022692"/>
    </source>
</evidence>
<dbReference type="RefSeq" id="WP_201013080.1">
    <property type="nucleotide sequence ID" value="NZ_JAFGZD010000018.1"/>
</dbReference>
<reference evidence="15 16" key="1">
    <citation type="submission" date="2022-10" db="EMBL/GenBank/DDBJ databases">
        <title>Characterization of Pseudomonas capsici strains from pepper and tomato in Georgia.</title>
        <authorList>
            <person name="Zhao M."/>
            <person name="Dutta B."/>
        </authorList>
    </citation>
    <scope>NUCLEOTIDE SEQUENCE [LARGE SCALE GENOMIC DNA]</scope>
    <source>
        <strain evidence="15 16">Pc20-5</strain>
    </source>
</reference>
<evidence type="ECO:0000256" key="13">
    <source>
        <dbReference type="HAMAP-Rule" id="MF_00414"/>
    </source>
</evidence>
<keyword evidence="15" id="KW-0830">Ubiquinone</keyword>
<dbReference type="InterPro" id="IPR050154">
    <property type="entry name" value="UbiB_kinase"/>
</dbReference>
<keyword evidence="3 13" id="KW-1003">Cell membrane</keyword>
<evidence type="ECO:0000256" key="11">
    <source>
        <dbReference type="ARBA" id="ARBA00022989"/>
    </source>
</evidence>
<evidence type="ECO:0000313" key="16">
    <source>
        <dbReference type="Proteomes" id="UP001207294"/>
    </source>
</evidence>